<comment type="caution">
    <text evidence="1">The sequence shown here is derived from an EMBL/GenBank/DDBJ whole genome shotgun (WGS) entry which is preliminary data.</text>
</comment>
<dbReference type="Proteomes" id="UP000790709">
    <property type="component" value="Unassembled WGS sequence"/>
</dbReference>
<keyword evidence="2" id="KW-1185">Reference proteome</keyword>
<dbReference type="EMBL" id="MU266356">
    <property type="protein sequence ID" value="KAH7928145.1"/>
    <property type="molecule type" value="Genomic_DNA"/>
</dbReference>
<evidence type="ECO:0000313" key="1">
    <source>
        <dbReference type="EMBL" id="KAH7928145.1"/>
    </source>
</evidence>
<reference evidence="1" key="1">
    <citation type="journal article" date="2021" name="New Phytol.">
        <title>Evolutionary innovations through gain and loss of genes in the ectomycorrhizal Boletales.</title>
        <authorList>
            <person name="Wu G."/>
            <person name="Miyauchi S."/>
            <person name="Morin E."/>
            <person name="Kuo A."/>
            <person name="Drula E."/>
            <person name="Varga T."/>
            <person name="Kohler A."/>
            <person name="Feng B."/>
            <person name="Cao Y."/>
            <person name="Lipzen A."/>
            <person name="Daum C."/>
            <person name="Hundley H."/>
            <person name="Pangilinan J."/>
            <person name="Johnson J."/>
            <person name="Barry K."/>
            <person name="LaButti K."/>
            <person name="Ng V."/>
            <person name="Ahrendt S."/>
            <person name="Min B."/>
            <person name="Choi I.G."/>
            <person name="Park H."/>
            <person name="Plett J.M."/>
            <person name="Magnuson J."/>
            <person name="Spatafora J.W."/>
            <person name="Nagy L.G."/>
            <person name="Henrissat B."/>
            <person name="Grigoriev I.V."/>
            <person name="Yang Z.L."/>
            <person name="Xu J."/>
            <person name="Martin F.M."/>
        </authorList>
    </citation>
    <scope>NUCLEOTIDE SEQUENCE</scope>
    <source>
        <strain evidence="1">KUC20120723A-06</strain>
    </source>
</reference>
<name>A0ACB8BSL6_9AGAM</name>
<evidence type="ECO:0000313" key="2">
    <source>
        <dbReference type="Proteomes" id="UP000790709"/>
    </source>
</evidence>
<proteinExistence type="predicted"/>
<protein>
    <submittedName>
        <fullName evidence="1">Uncharacterized protein</fullName>
    </submittedName>
</protein>
<organism evidence="1 2">
    <name type="scientific">Leucogyrophana mollusca</name>
    <dbReference type="NCBI Taxonomy" id="85980"/>
    <lineage>
        <taxon>Eukaryota</taxon>
        <taxon>Fungi</taxon>
        <taxon>Dikarya</taxon>
        <taxon>Basidiomycota</taxon>
        <taxon>Agaricomycotina</taxon>
        <taxon>Agaricomycetes</taxon>
        <taxon>Agaricomycetidae</taxon>
        <taxon>Boletales</taxon>
        <taxon>Boletales incertae sedis</taxon>
        <taxon>Leucogyrophana</taxon>
    </lineage>
</organism>
<gene>
    <name evidence="1" type="ORF">BV22DRAFT_1005372</name>
</gene>
<accession>A0ACB8BSL6</accession>
<sequence length="257" mass="28274">MTDLTAFNVTYFPSGQRNLLVVDGIPVEAGASRNASSTQISSANTASALRLLYPANSINPARKPAGGAEFYAMPLNLSGARNVTLEYSVFFPVDFIWVKAGKLPGLYGGHTGCSGGAAARTCFSTRLMWRPHGVGELYLYAPKDKQTAALCSDPQSVCDAAYGLSIGRGSFSYTPGEWTTLRQNVVLNTPGQQDGVFTLDVNGKQVINRTDIFYRNTVFRHVRLPYHSTFFGGHEEDYATPKDQYTWFTNFSINRHW</sequence>